<dbReference type="GO" id="GO:0046677">
    <property type="term" value="P:response to antibiotic"/>
    <property type="evidence" value="ECO:0007669"/>
    <property type="project" value="UniProtKB-KW"/>
</dbReference>
<evidence type="ECO:0000256" key="2">
    <source>
        <dbReference type="ARBA" id="ARBA00022448"/>
    </source>
</evidence>
<evidence type="ECO:0000256" key="1">
    <source>
        <dbReference type="ARBA" id="ARBA00004202"/>
    </source>
</evidence>
<reference evidence="7 8" key="1">
    <citation type="submission" date="2019-06" db="EMBL/GenBank/DDBJ databases">
        <title>Sequencing the genomes of 1000 actinobacteria strains.</title>
        <authorList>
            <person name="Klenk H.-P."/>
        </authorList>
    </citation>
    <scope>NUCLEOTIDE SEQUENCE [LARGE SCALE GENOMIC DNA]</scope>
    <source>
        <strain evidence="7 8">DSM 46837</strain>
    </source>
</reference>
<evidence type="ECO:0000256" key="3">
    <source>
        <dbReference type="ARBA" id="ARBA00022741"/>
    </source>
</evidence>
<keyword evidence="5" id="KW-0046">Antibiotic resistance</keyword>
<dbReference type="InterPro" id="IPR003439">
    <property type="entry name" value="ABC_transporter-like_ATP-bd"/>
</dbReference>
<gene>
    <name evidence="7" type="ORF">FHU33_4451</name>
</gene>
<dbReference type="SUPFAM" id="SSF52540">
    <property type="entry name" value="P-loop containing nucleoside triphosphate hydrolases"/>
    <property type="match status" value="1"/>
</dbReference>
<feature type="domain" description="ABC transporter" evidence="6">
    <location>
        <begin position="25"/>
        <end position="63"/>
    </location>
</feature>
<dbReference type="RefSeq" id="WP_142027703.1">
    <property type="nucleotide sequence ID" value="NZ_VFQE01000002.1"/>
</dbReference>
<protein>
    <submittedName>
        <fullName evidence="7">ABC transporter family protein</fullName>
    </submittedName>
</protein>
<proteinExistence type="predicted"/>
<dbReference type="OrthoDB" id="9804819at2"/>
<name>A0A543P0Z0_9ACTN</name>
<evidence type="ECO:0000313" key="7">
    <source>
        <dbReference type="EMBL" id="TQN37785.1"/>
    </source>
</evidence>
<comment type="caution">
    <text evidence="7">The sequence shown here is derived from an EMBL/GenBank/DDBJ whole genome shotgun (WGS) entry which is preliminary data.</text>
</comment>
<dbReference type="Pfam" id="PF00005">
    <property type="entry name" value="ABC_tran"/>
    <property type="match status" value="1"/>
</dbReference>
<evidence type="ECO:0000256" key="5">
    <source>
        <dbReference type="ARBA" id="ARBA00023251"/>
    </source>
</evidence>
<dbReference type="AlphaFoldDB" id="A0A543P0Z0"/>
<dbReference type="GO" id="GO:0005524">
    <property type="term" value="F:ATP binding"/>
    <property type="evidence" value="ECO:0007669"/>
    <property type="project" value="UniProtKB-KW"/>
</dbReference>
<sequence>MSPQLEPVVRVTGLRMTYGTHDVFTGVDFDVHPGEVVRLLGPNGAGRTTTIEIVEGFRMRSGGDDRVT</sequence>
<keyword evidence="4" id="KW-0067">ATP-binding</keyword>
<dbReference type="Gene3D" id="3.40.50.300">
    <property type="entry name" value="P-loop containing nucleotide triphosphate hydrolases"/>
    <property type="match status" value="1"/>
</dbReference>
<accession>A0A543P0Z0</accession>
<keyword evidence="2" id="KW-0813">Transport</keyword>
<dbReference type="PANTHER" id="PTHR42711:SF16">
    <property type="entry name" value="ABC TRANSPORTER ATP-BINDING PROTEIN"/>
    <property type="match status" value="1"/>
</dbReference>
<keyword evidence="3" id="KW-0547">Nucleotide-binding</keyword>
<evidence type="ECO:0000313" key="8">
    <source>
        <dbReference type="Proteomes" id="UP000319865"/>
    </source>
</evidence>
<comment type="subcellular location">
    <subcellularLocation>
        <location evidence="1">Cell membrane</location>
        <topology evidence="1">Peripheral membrane protein</topology>
    </subcellularLocation>
</comment>
<evidence type="ECO:0000259" key="6">
    <source>
        <dbReference type="Pfam" id="PF00005"/>
    </source>
</evidence>
<dbReference type="GO" id="GO:0005886">
    <property type="term" value="C:plasma membrane"/>
    <property type="evidence" value="ECO:0007669"/>
    <property type="project" value="UniProtKB-SubCell"/>
</dbReference>
<dbReference type="InterPro" id="IPR027417">
    <property type="entry name" value="P-loop_NTPase"/>
</dbReference>
<dbReference type="EMBL" id="VFQE01000002">
    <property type="protein sequence ID" value="TQN37785.1"/>
    <property type="molecule type" value="Genomic_DNA"/>
</dbReference>
<evidence type="ECO:0000256" key="4">
    <source>
        <dbReference type="ARBA" id="ARBA00022840"/>
    </source>
</evidence>
<dbReference type="PANTHER" id="PTHR42711">
    <property type="entry name" value="ABC TRANSPORTER ATP-BINDING PROTEIN"/>
    <property type="match status" value="1"/>
</dbReference>
<keyword evidence="8" id="KW-1185">Reference proteome</keyword>
<organism evidence="7 8">
    <name type="scientific">Blastococcus colisei</name>
    <dbReference type="NCBI Taxonomy" id="1564162"/>
    <lineage>
        <taxon>Bacteria</taxon>
        <taxon>Bacillati</taxon>
        <taxon>Actinomycetota</taxon>
        <taxon>Actinomycetes</taxon>
        <taxon>Geodermatophilales</taxon>
        <taxon>Geodermatophilaceae</taxon>
        <taxon>Blastococcus</taxon>
    </lineage>
</organism>
<dbReference type="Proteomes" id="UP000319865">
    <property type="component" value="Unassembled WGS sequence"/>
</dbReference>
<dbReference type="InterPro" id="IPR050763">
    <property type="entry name" value="ABC_transporter_ATP-binding"/>
</dbReference>
<dbReference type="GO" id="GO:0016887">
    <property type="term" value="F:ATP hydrolysis activity"/>
    <property type="evidence" value="ECO:0007669"/>
    <property type="project" value="InterPro"/>
</dbReference>